<dbReference type="InterPro" id="IPR011990">
    <property type="entry name" value="TPR-like_helical_dom_sf"/>
</dbReference>
<name>W1PLT4_AMBTC</name>
<dbReference type="Proteomes" id="UP000017836">
    <property type="component" value="Unassembled WGS sequence"/>
</dbReference>
<feature type="repeat" description="PPR" evidence="2">
    <location>
        <begin position="412"/>
        <end position="446"/>
    </location>
</feature>
<dbReference type="Gene3D" id="1.25.40.10">
    <property type="entry name" value="Tetratricopeptide repeat domain"/>
    <property type="match status" value="3"/>
</dbReference>
<evidence type="ECO:0000313" key="4">
    <source>
        <dbReference type="Proteomes" id="UP000017836"/>
    </source>
</evidence>
<dbReference type="InterPro" id="IPR046960">
    <property type="entry name" value="PPR_At4g14850-like_plant"/>
</dbReference>
<sequence length="591" mass="65017">MNLETIAASLRGYGRSGDFGLGKALHCHIIKCGFGSKTFICNNLISMYMDFCFSESAHKLFDEMPVRNVVSWTTLIAGYTHGGRPNEALKLFSEMEFSPEKPNLFTFSIALKACSIKKDLEQVMELVHRMHMQGLRLDGFTFPCALKACASLKKLIEGQQIHAYVFRLGFESQLLVVTALVDMYVKCGKTLEAQTLFMQRSDGEGSVRESLALSNSMLGGYVNNGHYGDALELISQMYKSGLRLDSFTFGNILKLGCDQDNVRLGAQVHGLVVAYGYHLDAVIGSSLVDLYAKCGRIEEAQRLFQLLPEQDNVTWASLIAACAHQGLSSQVFSIFKDMLESRVNADHFVLSSILKACSTLSALASGKQIHAVIVKRGYETEVITSTALVDMYSKCGEIEEGIAVFDGLRDRDIVSWTGIIVGCARNGRAKEAIGYFGEMLRYGVNPNEVTFVGILSACSHAGLIDDACRYFESMSHDHGVIPGIEHYSCMIDLLGRAGRFEEAKKLMACLPHDPDRDIWTAMLGACGIHGNVALGKHAAQCLMATSPNTISAYVTLSNAYARMGMWKESCMLREVIREKGMKEAGRSWVDA</sequence>
<dbReference type="eggNOG" id="KOG4197">
    <property type="taxonomic scope" value="Eukaryota"/>
</dbReference>
<dbReference type="FunFam" id="1.25.40.10:FF:001093">
    <property type="entry name" value="Pentatricopeptide repeat-containing protein At2g34400"/>
    <property type="match status" value="1"/>
</dbReference>
<evidence type="ECO:0000256" key="1">
    <source>
        <dbReference type="ARBA" id="ARBA00022737"/>
    </source>
</evidence>
<keyword evidence="4" id="KW-1185">Reference proteome</keyword>
<proteinExistence type="predicted"/>
<dbReference type="InterPro" id="IPR002885">
    <property type="entry name" value="PPR_rpt"/>
</dbReference>
<dbReference type="PANTHER" id="PTHR47926">
    <property type="entry name" value="PENTATRICOPEPTIDE REPEAT-CONTAINING PROTEIN"/>
    <property type="match status" value="1"/>
</dbReference>
<dbReference type="AlphaFoldDB" id="W1PLT4"/>
<dbReference type="PROSITE" id="PS51375">
    <property type="entry name" value="PPR"/>
    <property type="match status" value="5"/>
</dbReference>
<evidence type="ECO:0000313" key="3">
    <source>
        <dbReference type="EMBL" id="ERN08641.1"/>
    </source>
</evidence>
<evidence type="ECO:0000256" key="2">
    <source>
        <dbReference type="PROSITE-ProRule" id="PRU00708"/>
    </source>
</evidence>
<evidence type="ECO:0008006" key="5">
    <source>
        <dbReference type="Google" id="ProtNLM"/>
    </source>
</evidence>
<feature type="repeat" description="PPR" evidence="2">
    <location>
        <begin position="68"/>
        <end position="102"/>
    </location>
</feature>
<dbReference type="PANTHER" id="PTHR47926:SF342">
    <property type="entry name" value="TETRATRICOPEPTIDE-LIKE HELICAL DOMAIN-CONTAINING PROTEIN-RELATED"/>
    <property type="match status" value="1"/>
</dbReference>
<dbReference type="FunFam" id="1.25.40.10:FF:000285">
    <property type="entry name" value="Pentatricopeptide repeat-containing protein, chloroplastic"/>
    <property type="match status" value="1"/>
</dbReference>
<dbReference type="Pfam" id="PF01535">
    <property type="entry name" value="PPR"/>
    <property type="match status" value="4"/>
</dbReference>
<dbReference type="Pfam" id="PF20431">
    <property type="entry name" value="E_motif"/>
    <property type="match status" value="1"/>
</dbReference>
<dbReference type="InterPro" id="IPR046848">
    <property type="entry name" value="E_motif"/>
</dbReference>
<protein>
    <recommendedName>
        <fullName evidence="5">Pentacotripeptide-repeat region of PRORP domain-containing protein</fullName>
    </recommendedName>
</protein>
<dbReference type="Gramene" id="ERN08641">
    <property type="protein sequence ID" value="ERN08641"/>
    <property type="gene ID" value="AMTR_s00017p00201310"/>
</dbReference>
<dbReference type="HOGENOM" id="CLU_002706_15_10_1"/>
<dbReference type="NCBIfam" id="TIGR00756">
    <property type="entry name" value="PPR"/>
    <property type="match status" value="6"/>
</dbReference>
<keyword evidence="1" id="KW-0677">Repeat</keyword>
<dbReference type="Pfam" id="PF13041">
    <property type="entry name" value="PPR_2"/>
    <property type="match status" value="3"/>
</dbReference>
<dbReference type="EMBL" id="KI393256">
    <property type="protein sequence ID" value="ERN08641.1"/>
    <property type="molecule type" value="Genomic_DNA"/>
</dbReference>
<feature type="repeat" description="PPR" evidence="2">
    <location>
        <begin position="210"/>
        <end position="244"/>
    </location>
</feature>
<gene>
    <name evidence="3" type="ORF">AMTR_s00017p00201310</name>
</gene>
<reference evidence="4" key="1">
    <citation type="journal article" date="2013" name="Science">
        <title>The Amborella genome and the evolution of flowering plants.</title>
        <authorList>
            <consortium name="Amborella Genome Project"/>
        </authorList>
    </citation>
    <scope>NUCLEOTIDE SEQUENCE [LARGE SCALE GENOMIC DNA]</scope>
</reference>
<dbReference type="GO" id="GO:0003723">
    <property type="term" value="F:RNA binding"/>
    <property type="evidence" value="ECO:0007669"/>
    <property type="project" value="InterPro"/>
</dbReference>
<feature type="repeat" description="PPR" evidence="2">
    <location>
        <begin position="103"/>
        <end position="137"/>
    </location>
</feature>
<organism evidence="3 4">
    <name type="scientific">Amborella trichopoda</name>
    <dbReference type="NCBI Taxonomy" id="13333"/>
    <lineage>
        <taxon>Eukaryota</taxon>
        <taxon>Viridiplantae</taxon>
        <taxon>Streptophyta</taxon>
        <taxon>Embryophyta</taxon>
        <taxon>Tracheophyta</taxon>
        <taxon>Spermatophyta</taxon>
        <taxon>Magnoliopsida</taxon>
        <taxon>Amborellales</taxon>
        <taxon>Amborellaceae</taxon>
        <taxon>Amborella</taxon>
    </lineage>
</organism>
<dbReference type="FunFam" id="1.25.40.10:FF:000073">
    <property type="entry name" value="Pentatricopeptide repeat-containing protein chloroplastic"/>
    <property type="match status" value="1"/>
</dbReference>
<feature type="repeat" description="PPR" evidence="2">
    <location>
        <begin position="311"/>
        <end position="345"/>
    </location>
</feature>
<dbReference type="OMA" id="PEHYNCM"/>
<dbReference type="GO" id="GO:0009451">
    <property type="term" value="P:RNA modification"/>
    <property type="evidence" value="ECO:0007669"/>
    <property type="project" value="InterPro"/>
</dbReference>
<accession>W1PLT4</accession>